<evidence type="ECO:0000256" key="5">
    <source>
        <dbReference type="PIRSR" id="PIRSR606710-1"/>
    </source>
</evidence>
<sequence length="452" mass="50016">MSFLLLAVACDEADDSPSREGSSQTLVGKNYLSVLPGTVQVGNFAGTFKLSIATNLAWSAVTEDEWIQLPAQSGGKEVLTVNYTANDDVTTSRKAKITFSAEGVNDVIIEIVQSDKTFINPIAGIPDPWIIQHQGAYYVCKAHYNGINVSKSDKLTKINPTKAIWTAPKDNGTIKPWNTSHIWAPELHFINGSWYVYYAAGRPIEESGGSYKMQRTGVLRSKTADPLGEYEDMGMLYTGDNYVAGIVPTVDNTCYAIDMGVLRIESKLYAVWSGTISKETGGDQRIYIAEMSNPWTICSNRVQISQPEQSWELVSGKVNEGPAFLQRDGKVFVVYSCNGSWTKDYRLAYLMLNIGDDPLNPSNWKKSPNSVFYRCDDTVDKDGVNGVGHCSFTKSPDSTEDWIVYHVKNRNHGSYETGRSTFMQRFTWNTDGTPNFGMPVGWGEPIVVPSGE</sequence>
<dbReference type="Pfam" id="PF04616">
    <property type="entry name" value="Glyco_hydro_43"/>
    <property type="match status" value="1"/>
</dbReference>
<evidence type="ECO:0000256" key="2">
    <source>
        <dbReference type="ARBA" id="ARBA00022729"/>
    </source>
</evidence>
<dbReference type="CDD" id="cd14948">
    <property type="entry name" value="BACON"/>
    <property type="match status" value="1"/>
</dbReference>
<evidence type="ECO:0000259" key="8">
    <source>
        <dbReference type="Pfam" id="PF13004"/>
    </source>
</evidence>
<evidence type="ECO:0000256" key="7">
    <source>
        <dbReference type="RuleBase" id="RU361187"/>
    </source>
</evidence>
<organism evidence="9 10">
    <name type="scientific">Bacteroides ovatus</name>
    <dbReference type="NCBI Taxonomy" id="28116"/>
    <lineage>
        <taxon>Bacteria</taxon>
        <taxon>Pseudomonadati</taxon>
        <taxon>Bacteroidota</taxon>
        <taxon>Bacteroidia</taxon>
        <taxon>Bacteroidales</taxon>
        <taxon>Bacteroidaceae</taxon>
        <taxon>Bacteroides</taxon>
    </lineage>
</organism>
<dbReference type="Pfam" id="PF13004">
    <property type="entry name" value="BACON"/>
    <property type="match status" value="1"/>
</dbReference>
<dbReference type="Proteomes" id="UP000181870">
    <property type="component" value="Unassembled WGS sequence"/>
</dbReference>
<dbReference type="InterPro" id="IPR024361">
    <property type="entry name" value="BACON"/>
</dbReference>
<dbReference type="InterPro" id="IPR006710">
    <property type="entry name" value="Glyco_hydro_43"/>
</dbReference>
<dbReference type="InterPro" id="IPR023296">
    <property type="entry name" value="Glyco_hydro_beta-prop_sf"/>
</dbReference>
<proteinExistence type="inferred from homology"/>
<dbReference type="EMBL" id="FNDO01000001">
    <property type="protein sequence ID" value="SDH11194.1"/>
    <property type="molecule type" value="Genomic_DNA"/>
</dbReference>
<feature type="domain" description="BACON" evidence="8">
    <location>
        <begin position="58"/>
        <end position="113"/>
    </location>
</feature>
<evidence type="ECO:0000256" key="3">
    <source>
        <dbReference type="ARBA" id="ARBA00022801"/>
    </source>
</evidence>
<protein>
    <submittedName>
        <fullName evidence="9">Beta-xylosidase, GH43 family</fullName>
    </submittedName>
</protein>
<keyword evidence="4 7" id="KW-0326">Glycosidase</keyword>
<evidence type="ECO:0000256" key="4">
    <source>
        <dbReference type="ARBA" id="ARBA00023295"/>
    </source>
</evidence>
<dbReference type="GO" id="GO:0005975">
    <property type="term" value="P:carbohydrate metabolic process"/>
    <property type="evidence" value="ECO:0007669"/>
    <property type="project" value="InterPro"/>
</dbReference>
<evidence type="ECO:0000313" key="10">
    <source>
        <dbReference type="Proteomes" id="UP000181870"/>
    </source>
</evidence>
<dbReference type="CDD" id="cd18820">
    <property type="entry name" value="GH43_LbAraf43-like"/>
    <property type="match status" value="1"/>
</dbReference>
<dbReference type="PANTHER" id="PTHR43817:SF1">
    <property type="entry name" value="HYDROLASE, FAMILY 43, PUTATIVE (AFU_ORTHOLOGUE AFUA_3G01660)-RELATED"/>
    <property type="match status" value="1"/>
</dbReference>
<keyword evidence="2" id="KW-0732">Signal</keyword>
<feature type="site" description="Important for catalytic activity, responsible for pKa modulation of the active site Glu and correct orientation of both the proton donor and substrate" evidence="6">
    <location>
        <position position="258"/>
    </location>
</feature>
<dbReference type="Gene3D" id="2.60.40.10">
    <property type="entry name" value="Immunoglobulins"/>
    <property type="match status" value="1"/>
</dbReference>
<feature type="active site" description="Proton acceptor" evidence="5">
    <location>
        <position position="127"/>
    </location>
</feature>
<feature type="active site" description="Proton donor" evidence="5">
    <location>
        <position position="320"/>
    </location>
</feature>
<dbReference type="GO" id="GO:0004553">
    <property type="term" value="F:hydrolase activity, hydrolyzing O-glycosyl compounds"/>
    <property type="evidence" value="ECO:0007669"/>
    <property type="project" value="InterPro"/>
</dbReference>
<dbReference type="Gene3D" id="2.115.10.20">
    <property type="entry name" value="Glycosyl hydrolase domain, family 43"/>
    <property type="match status" value="1"/>
</dbReference>
<comment type="similarity">
    <text evidence="1 7">Belongs to the glycosyl hydrolase 43 family.</text>
</comment>
<evidence type="ECO:0000256" key="1">
    <source>
        <dbReference type="ARBA" id="ARBA00009865"/>
    </source>
</evidence>
<evidence type="ECO:0000313" key="9">
    <source>
        <dbReference type="EMBL" id="SDH11194.1"/>
    </source>
</evidence>
<accession>A0A1G7ZR71</accession>
<gene>
    <name evidence="9" type="ORF">SAMN05192582_1001187</name>
</gene>
<evidence type="ECO:0000256" key="6">
    <source>
        <dbReference type="PIRSR" id="PIRSR606710-2"/>
    </source>
</evidence>
<dbReference type="PANTHER" id="PTHR43817">
    <property type="entry name" value="GLYCOSYL HYDROLASE"/>
    <property type="match status" value="1"/>
</dbReference>
<keyword evidence="3 7" id="KW-0378">Hydrolase</keyword>
<dbReference type="AlphaFoldDB" id="A0A1G7ZR71"/>
<reference evidence="9 10" key="1">
    <citation type="submission" date="2016-10" db="EMBL/GenBank/DDBJ databases">
        <authorList>
            <person name="de Groot N.N."/>
        </authorList>
    </citation>
    <scope>NUCLEOTIDE SEQUENCE [LARGE SCALE GENOMIC DNA]</scope>
    <source>
        <strain evidence="9 10">NLAE-zl-C57</strain>
    </source>
</reference>
<dbReference type="InterPro" id="IPR013783">
    <property type="entry name" value="Ig-like_fold"/>
</dbReference>
<dbReference type="SUPFAM" id="SSF75005">
    <property type="entry name" value="Arabinanase/levansucrase/invertase"/>
    <property type="match status" value="1"/>
</dbReference>
<name>A0A1G7ZR71_BACOV</name>